<dbReference type="InterPro" id="IPR042197">
    <property type="entry name" value="Apaf_helical"/>
</dbReference>
<dbReference type="SMART" id="SM01043">
    <property type="entry name" value="BTAD"/>
    <property type="match status" value="1"/>
</dbReference>
<dbReference type="CDD" id="cd15831">
    <property type="entry name" value="BTAD"/>
    <property type="match status" value="1"/>
</dbReference>
<evidence type="ECO:0000256" key="1">
    <source>
        <dbReference type="ARBA" id="ARBA00005820"/>
    </source>
</evidence>
<evidence type="ECO:0000313" key="11">
    <source>
        <dbReference type="Proteomes" id="UP000588098"/>
    </source>
</evidence>
<dbReference type="GO" id="GO:0003677">
    <property type="term" value="F:DNA binding"/>
    <property type="evidence" value="ECO:0007669"/>
    <property type="project" value="UniProtKB-UniRule"/>
</dbReference>
<evidence type="ECO:0000256" key="6">
    <source>
        <dbReference type="ARBA" id="ARBA00023163"/>
    </source>
</evidence>
<dbReference type="InterPro" id="IPR016032">
    <property type="entry name" value="Sig_transdc_resp-reg_C-effctor"/>
</dbReference>
<dbReference type="GO" id="GO:0006355">
    <property type="term" value="P:regulation of DNA-templated transcription"/>
    <property type="evidence" value="ECO:0007669"/>
    <property type="project" value="InterPro"/>
</dbReference>
<dbReference type="AlphaFoldDB" id="A0A7W9Q979"/>
<dbReference type="Gene3D" id="3.40.50.300">
    <property type="entry name" value="P-loop containing nucleotide triphosphate hydrolases"/>
    <property type="match status" value="1"/>
</dbReference>
<feature type="domain" description="OmpR/PhoB-type" evidence="9">
    <location>
        <begin position="7"/>
        <end position="111"/>
    </location>
</feature>
<evidence type="ECO:0000256" key="8">
    <source>
        <dbReference type="SAM" id="MobiDB-lite"/>
    </source>
</evidence>
<evidence type="ECO:0000259" key="9">
    <source>
        <dbReference type="PROSITE" id="PS51755"/>
    </source>
</evidence>
<feature type="DNA-binding region" description="OmpR/PhoB-type" evidence="7">
    <location>
        <begin position="7"/>
        <end position="111"/>
    </location>
</feature>
<dbReference type="InterPro" id="IPR002182">
    <property type="entry name" value="NB-ARC"/>
</dbReference>
<keyword evidence="11" id="KW-1185">Reference proteome</keyword>
<comment type="similarity">
    <text evidence="1">Belongs to the AfsR/DnrI/RedD regulatory family.</text>
</comment>
<name>A0A7W9Q979_9ACTN</name>
<dbReference type="PROSITE" id="PS51755">
    <property type="entry name" value="OMPR_PHOB"/>
    <property type="match status" value="1"/>
</dbReference>
<dbReference type="InterPro" id="IPR011990">
    <property type="entry name" value="TPR-like_helical_dom_sf"/>
</dbReference>
<dbReference type="SUPFAM" id="SSF52540">
    <property type="entry name" value="P-loop containing nucleoside triphosphate hydrolases"/>
    <property type="match status" value="1"/>
</dbReference>
<evidence type="ECO:0000256" key="5">
    <source>
        <dbReference type="ARBA" id="ARBA00023125"/>
    </source>
</evidence>
<dbReference type="RefSeq" id="WP_184572323.1">
    <property type="nucleotide sequence ID" value="NZ_JACHJL010000005.1"/>
</dbReference>
<evidence type="ECO:0000256" key="4">
    <source>
        <dbReference type="ARBA" id="ARBA00023015"/>
    </source>
</evidence>
<comment type="caution">
    <text evidence="10">The sequence shown here is derived from an EMBL/GenBank/DDBJ whole genome shotgun (WGS) entry which is preliminary data.</text>
</comment>
<dbReference type="PANTHER" id="PTHR35807">
    <property type="entry name" value="TRANSCRIPTIONAL REGULATOR REDD-RELATED"/>
    <property type="match status" value="1"/>
</dbReference>
<keyword evidence="5 7" id="KW-0238">DNA-binding</keyword>
<feature type="region of interest" description="Disordered" evidence="8">
    <location>
        <begin position="272"/>
        <end position="303"/>
    </location>
</feature>
<evidence type="ECO:0000256" key="7">
    <source>
        <dbReference type="PROSITE-ProRule" id="PRU01091"/>
    </source>
</evidence>
<dbReference type="InterPro" id="IPR019734">
    <property type="entry name" value="TPR_rpt"/>
</dbReference>
<dbReference type="InterPro" id="IPR051677">
    <property type="entry name" value="AfsR-DnrI-RedD_regulator"/>
</dbReference>
<dbReference type="InterPro" id="IPR005158">
    <property type="entry name" value="BTAD"/>
</dbReference>
<dbReference type="SUPFAM" id="SSF46894">
    <property type="entry name" value="C-terminal effector domain of the bipartite response regulators"/>
    <property type="match status" value="1"/>
</dbReference>
<dbReference type="Pfam" id="PF00931">
    <property type="entry name" value="NB-ARC"/>
    <property type="match status" value="1"/>
</dbReference>
<keyword evidence="3" id="KW-0902">Two-component regulatory system</keyword>
<dbReference type="Pfam" id="PF03704">
    <property type="entry name" value="BTAD"/>
    <property type="match status" value="1"/>
</dbReference>
<dbReference type="PRINTS" id="PR00364">
    <property type="entry name" value="DISEASERSIST"/>
</dbReference>
<dbReference type="Gene3D" id="1.10.8.430">
    <property type="entry name" value="Helical domain of apoptotic protease-activating factors"/>
    <property type="match status" value="1"/>
</dbReference>
<evidence type="ECO:0000256" key="3">
    <source>
        <dbReference type="ARBA" id="ARBA00023012"/>
    </source>
</evidence>
<dbReference type="Gene3D" id="1.10.10.10">
    <property type="entry name" value="Winged helix-like DNA-binding domain superfamily/Winged helix DNA-binding domain"/>
    <property type="match status" value="1"/>
</dbReference>
<organism evidence="10 11">
    <name type="scientific">Streptomyces zagrosensis</name>
    <dbReference type="NCBI Taxonomy" id="1042984"/>
    <lineage>
        <taxon>Bacteria</taxon>
        <taxon>Bacillati</taxon>
        <taxon>Actinomycetota</taxon>
        <taxon>Actinomycetes</taxon>
        <taxon>Kitasatosporales</taxon>
        <taxon>Streptomycetaceae</taxon>
        <taxon>Streptomyces</taxon>
    </lineage>
</organism>
<dbReference type="InterPro" id="IPR027417">
    <property type="entry name" value="P-loop_NTPase"/>
</dbReference>
<keyword evidence="6" id="KW-0804">Transcription</keyword>
<keyword evidence="2" id="KW-0677">Repeat</keyword>
<keyword evidence="4" id="KW-0805">Transcription regulation</keyword>
<proteinExistence type="inferred from homology"/>
<protein>
    <submittedName>
        <fullName evidence="10">DNA-binding SARP family transcriptional activator</fullName>
    </submittedName>
</protein>
<dbReference type="SMART" id="SM00028">
    <property type="entry name" value="TPR"/>
    <property type="match status" value="9"/>
</dbReference>
<dbReference type="EMBL" id="JACHJL010000005">
    <property type="protein sequence ID" value="MBB5935694.1"/>
    <property type="molecule type" value="Genomic_DNA"/>
</dbReference>
<dbReference type="SMART" id="SM00862">
    <property type="entry name" value="Trans_reg_C"/>
    <property type="match status" value="1"/>
</dbReference>
<dbReference type="Gene3D" id="1.25.40.10">
    <property type="entry name" value="Tetratricopeptide repeat domain"/>
    <property type="match status" value="3"/>
</dbReference>
<dbReference type="PANTHER" id="PTHR35807:SF1">
    <property type="entry name" value="TRANSCRIPTIONAL REGULATOR REDD"/>
    <property type="match status" value="1"/>
</dbReference>
<dbReference type="Proteomes" id="UP000588098">
    <property type="component" value="Unassembled WGS sequence"/>
</dbReference>
<dbReference type="SUPFAM" id="SSF48452">
    <property type="entry name" value="TPR-like"/>
    <property type="match status" value="3"/>
</dbReference>
<evidence type="ECO:0000256" key="2">
    <source>
        <dbReference type="ARBA" id="ARBA00022737"/>
    </source>
</evidence>
<dbReference type="InterPro" id="IPR036388">
    <property type="entry name" value="WH-like_DNA-bd_sf"/>
</dbReference>
<dbReference type="GO" id="GO:0000160">
    <property type="term" value="P:phosphorelay signal transduction system"/>
    <property type="evidence" value="ECO:0007669"/>
    <property type="project" value="UniProtKB-KW"/>
</dbReference>
<dbReference type="GO" id="GO:0043531">
    <property type="term" value="F:ADP binding"/>
    <property type="evidence" value="ECO:0007669"/>
    <property type="project" value="InterPro"/>
</dbReference>
<sequence length="1130" mass="122339">MSHPPGGAANTAGGATVRLRLLGPVGVDVDGHGVSLGPQQCALLALLALAGGRAVSTSRIVDALWEGGAPRGAVTTLRTHILHLRRILEPDRRARDGFNVLVSSGGRSNTNYALRLADRHVDAMWFLRLAQLARGAFADGDAKRAVEHWDEALALWSGPALDGVSDRSFALSEAERLTEMQVVAREERVDALLGLGRNEEAIGELGTLTEEHPLRERPHSQLILALYRAGRQADALAAYRDVRRVLDDELGIQPGRALQELHHKVLRADPSLHLEPPAGAESTASTGTDSVPDAAPALLPPVPRQLPTDVAAFTGRADCLRELDAQLAARAQASEQTVVISAVSGMAGVGKTSLAVHWMHRVADRFPDGQFYINLRGYASGAPLAPDEALGQLLRALGVSRGHLPEQSDEKAALYRSLLAGKRALILLDDAAALEQVRPLLPGSPTCCVVVTSRNDLRGLTAFHDAHHIDLGTFQEEESLSLLARIIGEGRVREEPEAAAEVTHLCGHLPLAIRIVAANLLGSRVRNVADVARDLREGDRLAELSIGESWDTAVRAPFDLSYLALPEPEQRLFRFLGLMPGTDFSTRAAAVLAGLSEAEVAKGLDRLCSRSLLETFRPGRFHLHELLRLYGRERALRETDSADREAATGRLFTWYLSTADSAAQSLYGTFYSWFAEPAPRSDDPLAAPLIFAGERPALGWLETERANLLACIEHASQRGPYTIAWRLSLVLHGYLMAHGQRTDWLRAAEAGLRGADADEDGYGQAVMHWSLGYVHWELARHDEALRHSARAEALYEEGGLLAEKGGALLGLAAASRERGQLDAARGHALRALEVYRAVAQPAGVVWALALLGFCSLDRGRFDEAHAYFSEGQDLGRESTDPHAAALPQWGLGATLHGLGRYEEAGPLLRDVLAGDDRLPSTYAGEGVLCCLAMLCRDTGDPRMALKYASDALHTTQRTHRRLVEPDALNALGTTLLSMDDVAGALDRHGRALRLATEAGCRRAEVAARLGIAAAYRSRGSYREAMSHTRTALTMARQAGFRVAEGEALTELACVRQALRHHEKAREAVEHALVIHRETGYRLGLARALDVAGGLRQARSTRTAQRYRREAAELYEDMGLTRPGGVRAESS</sequence>
<reference evidence="10 11" key="1">
    <citation type="submission" date="2020-08" db="EMBL/GenBank/DDBJ databases">
        <title>Genomic Encyclopedia of Type Strains, Phase III (KMG-III): the genomes of soil and plant-associated and newly described type strains.</title>
        <authorList>
            <person name="Whitman W."/>
        </authorList>
    </citation>
    <scope>NUCLEOTIDE SEQUENCE [LARGE SCALE GENOMIC DNA]</scope>
    <source>
        <strain evidence="10 11">CECT 8305</strain>
    </source>
</reference>
<accession>A0A7W9Q979</accession>
<dbReference type="Pfam" id="PF00486">
    <property type="entry name" value="Trans_reg_C"/>
    <property type="match status" value="1"/>
</dbReference>
<dbReference type="InterPro" id="IPR001867">
    <property type="entry name" value="OmpR/PhoB-type_DNA-bd"/>
</dbReference>
<evidence type="ECO:0000313" key="10">
    <source>
        <dbReference type="EMBL" id="MBB5935694.1"/>
    </source>
</evidence>
<gene>
    <name evidence="10" type="ORF">FHS42_002756</name>
</gene>